<feature type="chain" id="PRO_5035427242" evidence="1">
    <location>
        <begin position="18"/>
        <end position="443"/>
    </location>
</feature>
<keyword evidence="3" id="KW-1185">Reference proteome</keyword>
<evidence type="ECO:0000256" key="1">
    <source>
        <dbReference type="SAM" id="SignalP"/>
    </source>
</evidence>
<dbReference type="OrthoDB" id="978at2759"/>
<accession>A0A8K0WLX8</accession>
<comment type="caution">
    <text evidence="2">The sequence shown here is derived from an EMBL/GenBank/DDBJ whole genome shotgun (WGS) entry which is preliminary data.</text>
</comment>
<name>A0A8K0WLX8_9HYPO</name>
<dbReference type="EMBL" id="JAGPNK010000015">
    <property type="protein sequence ID" value="KAH7308646.1"/>
    <property type="molecule type" value="Genomic_DNA"/>
</dbReference>
<dbReference type="Pfam" id="PF07942">
    <property type="entry name" value="CARME"/>
    <property type="match status" value="1"/>
</dbReference>
<dbReference type="SUPFAM" id="SSF53335">
    <property type="entry name" value="S-adenosyl-L-methionine-dependent methyltransferases"/>
    <property type="match status" value="1"/>
</dbReference>
<dbReference type="InterPro" id="IPR012901">
    <property type="entry name" value="CARME"/>
</dbReference>
<sequence length="443" mass="50383">MWHLILGILCLLAACAAADPRSAGNGESVPKIASIPIEVDASLGNFATAQGLLAPTEKHRHEREKLVTKLRLSESEYAQKYPKQKHVKDRLLEALFGFTKYYEAQQPELSRLRKLYDNVPTAHKQLLEKTVKYSENFDEIDLLLKSNQGLCERVVNHALDFYGITREEVEEYGRRPANSNINNHKKSVSQSLKHIVRDWAEEGMVERNKTFTCILESLKPLLSNLDTTVTPRILVPGSGLGRLGYDIATAVPAAEVVTNEWSMYVNIVTRYIESMPFRNSEAVHPFVDSWSHHVSDSDMQQKIPFPDIDHDPSRVLLVEGDFTTAFSGEFKSYDMIVTYFFIDTARNLMRYFDTIQTLLKPGGYWINLGPLLYGSAPWVQLSLEDIVTVVEELGFRFLDTTDICGELTWPDRSLRTMEAVYSFDAKALTKSAYKAQFWIAQKK</sequence>
<evidence type="ECO:0000313" key="3">
    <source>
        <dbReference type="Proteomes" id="UP000813444"/>
    </source>
</evidence>
<organism evidence="2 3">
    <name type="scientific">Stachybotrys elegans</name>
    <dbReference type="NCBI Taxonomy" id="80388"/>
    <lineage>
        <taxon>Eukaryota</taxon>
        <taxon>Fungi</taxon>
        <taxon>Dikarya</taxon>
        <taxon>Ascomycota</taxon>
        <taxon>Pezizomycotina</taxon>
        <taxon>Sordariomycetes</taxon>
        <taxon>Hypocreomycetidae</taxon>
        <taxon>Hypocreales</taxon>
        <taxon>Stachybotryaceae</taxon>
        <taxon>Stachybotrys</taxon>
    </lineage>
</organism>
<dbReference type="SMART" id="SM01296">
    <property type="entry name" value="N2227"/>
    <property type="match status" value="1"/>
</dbReference>
<dbReference type="Proteomes" id="UP000813444">
    <property type="component" value="Unassembled WGS sequence"/>
</dbReference>
<gene>
    <name evidence="2" type="ORF">B0I35DRAFT_380569</name>
</gene>
<dbReference type="Gene3D" id="3.40.50.150">
    <property type="entry name" value="Vaccinia Virus protein VP39"/>
    <property type="match status" value="1"/>
</dbReference>
<proteinExistence type="predicted"/>
<reference evidence="2" key="1">
    <citation type="journal article" date="2021" name="Nat. Commun.">
        <title>Genetic determinants of endophytism in the Arabidopsis root mycobiome.</title>
        <authorList>
            <person name="Mesny F."/>
            <person name="Miyauchi S."/>
            <person name="Thiergart T."/>
            <person name="Pickel B."/>
            <person name="Atanasova L."/>
            <person name="Karlsson M."/>
            <person name="Huettel B."/>
            <person name="Barry K.W."/>
            <person name="Haridas S."/>
            <person name="Chen C."/>
            <person name="Bauer D."/>
            <person name="Andreopoulos W."/>
            <person name="Pangilinan J."/>
            <person name="LaButti K."/>
            <person name="Riley R."/>
            <person name="Lipzen A."/>
            <person name="Clum A."/>
            <person name="Drula E."/>
            <person name="Henrissat B."/>
            <person name="Kohler A."/>
            <person name="Grigoriev I.V."/>
            <person name="Martin F.M."/>
            <person name="Hacquard S."/>
        </authorList>
    </citation>
    <scope>NUCLEOTIDE SEQUENCE</scope>
    <source>
        <strain evidence="2">MPI-CAGE-CH-0235</strain>
    </source>
</reference>
<dbReference type="PANTHER" id="PTHR12303:SF13">
    <property type="match status" value="1"/>
</dbReference>
<protein>
    <submittedName>
        <fullName evidence="2">N2227-like protein-domain-containing protein</fullName>
    </submittedName>
</protein>
<keyword evidence="1" id="KW-0732">Signal</keyword>
<feature type="signal peptide" evidence="1">
    <location>
        <begin position="1"/>
        <end position="17"/>
    </location>
</feature>
<dbReference type="PANTHER" id="PTHR12303">
    <property type="entry name" value="CARNOSINE N-METHYLTRANSFERASE"/>
    <property type="match status" value="1"/>
</dbReference>
<evidence type="ECO:0000313" key="2">
    <source>
        <dbReference type="EMBL" id="KAH7308646.1"/>
    </source>
</evidence>
<dbReference type="GO" id="GO:0008757">
    <property type="term" value="F:S-adenosylmethionine-dependent methyltransferase activity"/>
    <property type="evidence" value="ECO:0007669"/>
    <property type="project" value="InterPro"/>
</dbReference>
<dbReference type="InterPro" id="IPR029063">
    <property type="entry name" value="SAM-dependent_MTases_sf"/>
</dbReference>
<dbReference type="AlphaFoldDB" id="A0A8K0WLX8"/>